<dbReference type="InterPro" id="IPR043519">
    <property type="entry name" value="NT_sf"/>
</dbReference>
<keyword evidence="1 7" id="KW-0808">Transferase</keyword>
<feature type="domain" description="HD" evidence="10">
    <location>
        <begin position="444"/>
        <end position="567"/>
    </location>
</feature>
<feature type="compositionally biased region" description="Low complexity" evidence="8">
    <location>
        <begin position="43"/>
        <end position="52"/>
    </location>
</feature>
<comment type="cofactor">
    <cofactor evidence="7">
        <name>Mg(2+)</name>
        <dbReference type="ChEBI" id="CHEBI:18420"/>
    </cofactor>
</comment>
<evidence type="ECO:0000313" key="12">
    <source>
        <dbReference type="Proteomes" id="UP001500503"/>
    </source>
</evidence>
<comment type="activity regulation">
    <text evidence="7">Uridylyltransferase (UTase) activity is inhibited by glutamine, while glutamine activates uridylyl-removing (UR) activity.</text>
</comment>
<keyword evidence="6 7" id="KW-0511">Multifunctional enzyme</keyword>
<dbReference type="PANTHER" id="PTHR47320">
    <property type="entry name" value="BIFUNCTIONAL URIDYLYLTRANSFERASE/URIDYLYL-REMOVING ENZYME"/>
    <property type="match status" value="1"/>
</dbReference>
<dbReference type="InterPro" id="IPR045865">
    <property type="entry name" value="ACT-like_dom_sf"/>
</dbReference>
<comment type="catalytic activity">
    <reaction evidence="7">
        <text>[protein-PII]-L-tyrosine + UTP = [protein-PII]-uridylyl-L-tyrosine + diphosphate</text>
        <dbReference type="Rhea" id="RHEA:13673"/>
        <dbReference type="Rhea" id="RHEA-COMP:12147"/>
        <dbReference type="Rhea" id="RHEA-COMP:12148"/>
        <dbReference type="ChEBI" id="CHEBI:33019"/>
        <dbReference type="ChEBI" id="CHEBI:46398"/>
        <dbReference type="ChEBI" id="CHEBI:46858"/>
        <dbReference type="ChEBI" id="CHEBI:90602"/>
        <dbReference type="EC" id="2.7.7.59"/>
    </reaction>
</comment>
<dbReference type="SUPFAM" id="SSF81301">
    <property type="entry name" value="Nucleotidyltransferase"/>
    <property type="match status" value="1"/>
</dbReference>
<feature type="region of interest" description="Disordered" evidence="8">
    <location>
        <begin position="1"/>
        <end position="62"/>
    </location>
</feature>
<evidence type="ECO:0000313" key="11">
    <source>
        <dbReference type="EMBL" id="GAA4498531.1"/>
    </source>
</evidence>
<evidence type="ECO:0000256" key="6">
    <source>
        <dbReference type="ARBA" id="ARBA00023268"/>
    </source>
</evidence>
<keyword evidence="5 7" id="KW-0460">Magnesium</keyword>
<dbReference type="PROSITE" id="PS51671">
    <property type="entry name" value="ACT"/>
    <property type="match status" value="2"/>
</dbReference>
<dbReference type="HAMAP" id="MF_00277">
    <property type="entry name" value="PII_uridylyl_transf"/>
    <property type="match status" value="1"/>
</dbReference>
<comment type="similarity">
    <text evidence="7">Belongs to the GlnD family.</text>
</comment>
<keyword evidence="3" id="KW-0677">Repeat</keyword>
<dbReference type="InterPro" id="IPR013546">
    <property type="entry name" value="PII_UdlTrfase/GS_AdlTrfase"/>
</dbReference>
<evidence type="ECO:0000256" key="4">
    <source>
        <dbReference type="ARBA" id="ARBA00022801"/>
    </source>
</evidence>
<dbReference type="CDD" id="cd05401">
    <property type="entry name" value="NT_GlnE_GlnD_like"/>
    <property type="match status" value="1"/>
</dbReference>
<comment type="function">
    <text evidence="7">Modifies, by uridylylation and deuridylylation, the PII regulatory proteins (GlnB and homologs), in response to the nitrogen status of the cell that GlnD senses through the glutamine level. Under low glutamine levels, catalyzes the conversion of the PII proteins and UTP to PII-UMP and PPi, while under higher glutamine levels, GlnD hydrolyzes PII-UMP to PII and UMP (deuridylylation). Thus, controls uridylylation state and activity of the PII proteins, and plays an important role in the regulation of nitrogen metabolism.</text>
</comment>
<accession>A0ABP8Q8E2</accession>
<organism evidence="11 12">
    <name type="scientific">Actinoallomurus oryzae</name>
    <dbReference type="NCBI Taxonomy" id="502180"/>
    <lineage>
        <taxon>Bacteria</taxon>
        <taxon>Bacillati</taxon>
        <taxon>Actinomycetota</taxon>
        <taxon>Actinomycetes</taxon>
        <taxon>Streptosporangiales</taxon>
        <taxon>Thermomonosporaceae</taxon>
        <taxon>Actinoallomurus</taxon>
    </lineage>
</organism>
<evidence type="ECO:0000256" key="5">
    <source>
        <dbReference type="ARBA" id="ARBA00022842"/>
    </source>
</evidence>
<dbReference type="CDD" id="cd04899">
    <property type="entry name" value="ACT_ACR-UUR-like_2"/>
    <property type="match status" value="1"/>
</dbReference>
<dbReference type="PROSITE" id="PS51831">
    <property type="entry name" value="HD"/>
    <property type="match status" value="1"/>
</dbReference>
<name>A0ABP8Q8E2_9ACTN</name>
<dbReference type="InterPro" id="IPR010043">
    <property type="entry name" value="UTase/UR"/>
</dbReference>
<gene>
    <name evidence="7" type="primary">glnD</name>
    <name evidence="11" type="ORF">GCM10023191_043920</name>
</gene>
<proteinExistence type="inferred from homology"/>
<dbReference type="SMART" id="SM00471">
    <property type="entry name" value="HDc"/>
    <property type="match status" value="1"/>
</dbReference>
<dbReference type="PANTHER" id="PTHR47320:SF1">
    <property type="entry name" value="BIFUNCTIONAL URIDYLYLTRANSFERASE_URIDYLYL-REMOVING ENZYME"/>
    <property type="match status" value="1"/>
</dbReference>
<evidence type="ECO:0000256" key="1">
    <source>
        <dbReference type="ARBA" id="ARBA00022679"/>
    </source>
</evidence>
<evidence type="ECO:0000256" key="8">
    <source>
        <dbReference type="SAM" id="MobiDB-lite"/>
    </source>
</evidence>
<evidence type="ECO:0000259" key="10">
    <source>
        <dbReference type="PROSITE" id="PS51831"/>
    </source>
</evidence>
<feature type="domain" description="ACT" evidence="9">
    <location>
        <begin position="618"/>
        <end position="703"/>
    </location>
</feature>
<protein>
    <recommendedName>
        <fullName evidence="7">Bifunctional uridylyltransferase/uridylyl-removing enzyme</fullName>
        <shortName evidence="7">UTase/UR</shortName>
    </recommendedName>
    <alternativeName>
        <fullName evidence="7">Bifunctional [protein-PII] modification enzyme</fullName>
    </alternativeName>
    <alternativeName>
        <fullName evidence="7">Bifunctional nitrogen sensor protein</fullName>
    </alternativeName>
    <domain>
        <recommendedName>
            <fullName evidence="7">[Protein-PII] uridylyltransferase</fullName>
            <shortName evidence="7">PII uridylyltransferase</shortName>
            <shortName evidence="7">UTase</shortName>
            <ecNumber evidence="7">2.7.7.59</ecNumber>
        </recommendedName>
    </domain>
    <domain>
        <recommendedName>
            <fullName evidence="7">[Protein-PII]-UMP uridylyl-removing enzyme</fullName>
            <shortName evidence="7">UR</shortName>
            <ecNumber evidence="7">3.1.4.-</ecNumber>
        </recommendedName>
    </domain>
</protein>
<sequence length="800" mass="85211">MTNTLGGGHGPAEATPRPGSAVQGGDRAQQVSAVRDAAQAGPAVQDGAQAGTAGQGGGSARVRLRAERARRAGELDRRLARLVGAEPDVALVAVGSHGREELTPGGDVDLVLLHRGRPDIAALAERVWYPIWDSGLRLDHSVRTPAQAREVAREDLKAVLGLISARHVAGDPDLTREVRETVLAGWRSDARRRLPELREMTRARWSDSGELAFLLEPDLKESRGGLRDVHAIQAVAAAWVAPAPSARVKDAYALLLDVRHALHETTGRAADRLVLQEQGAVAEALGLLDAEALLRTVVEAARTVTFAVDHMWRSVDRFCSPSGRPVRRPLADGVVEHDSEVVLARGADAGGDPTLVLRAAAAAAQAGLPLAISTVERLARETPPMPVPWPAEARDALVTLLGAGPPAIGVWEALDQVGLIERLMPDWERVRNRPQRNPVHTFTVDRHLVETAARAAAHTRDVARPDLLLVGALLHDIGKGWPGDHARTGAVMARDLGERLGFDTGDVRVLEAVVRHHLLLPETATRRDLDDPVTIETVAETVGDPVVLETLAALAVADGQATGPAAWSPWKAGLVAELTRRVAAVLAGAPPPVAPEPTPEQLALARHGGGSVRVVGSRITVVAPDRPGLLWQAAGVLALHRLAVRGARTVSWGRGAEGPTALLEFLAVPEYGSGPDPAALEVDLRRVLAGRLDVEKRLERRARSYRPRKGVPVPPPRVTMIDDASATATVVEVRAHDRPGLLWRVGHVLGTFGLQVRAARVETLGAEAVDVFYVVDAEGRPVTDEDLRASVRAGVLDVVR</sequence>
<dbReference type="InterPro" id="IPR002912">
    <property type="entry name" value="ACT_dom"/>
</dbReference>
<evidence type="ECO:0000259" key="9">
    <source>
        <dbReference type="PROSITE" id="PS51671"/>
    </source>
</evidence>
<comment type="caution">
    <text evidence="7">Lacks conserved residue(s) required for the propagation of feature annotation.</text>
</comment>
<keyword evidence="4 7" id="KW-0378">Hydrolase</keyword>
<keyword evidence="2 7" id="KW-0548">Nucleotidyltransferase</keyword>
<evidence type="ECO:0000256" key="2">
    <source>
        <dbReference type="ARBA" id="ARBA00022695"/>
    </source>
</evidence>
<feature type="compositionally biased region" description="Gly residues" evidence="8">
    <location>
        <begin position="1"/>
        <end position="10"/>
    </location>
</feature>
<keyword evidence="12" id="KW-1185">Reference proteome</keyword>
<dbReference type="SUPFAM" id="SSF81593">
    <property type="entry name" value="Nucleotidyltransferase substrate binding subunit/domain"/>
    <property type="match status" value="1"/>
</dbReference>
<dbReference type="SUPFAM" id="SSF109604">
    <property type="entry name" value="HD-domain/PDEase-like"/>
    <property type="match status" value="1"/>
</dbReference>
<dbReference type="Pfam" id="PF01842">
    <property type="entry name" value="ACT"/>
    <property type="match status" value="1"/>
</dbReference>
<dbReference type="EC" id="2.7.7.59" evidence="7"/>
<dbReference type="Gene3D" id="1.10.3090.10">
    <property type="entry name" value="cca-adding enzyme, domain 2"/>
    <property type="match status" value="1"/>
</dbReference>
<dbReference type="Pfam" id="PF08335">
    <property type="entry name" value="GlnD_UR_UTase"/>
    <property type="match status" value="1"/>
</dbReference>
<dbReference type="PIRSF" id="PIRSF006288">
    <property type="entry name" value="PII_uridyltransf"/>
    <property type="match status" value="1"/>
</dbReference>
<dbReference type="Proteomes" id="UP001500503">
    <property type="component" value="Unassembled WGS sequence"/>
</dbReference>
<comment type="caution">
    <text evidence="11">The sequence shown here is derived from an EMBL/GenBank/DDBJ whole genome shotgun (WGS) entry which is preliminary data.</text>
</comment>
<comment type="domain">
    <text evidence="7">Has four distinct domains: an N-terminal nucleotidyltransferase (NT) domain responsible for UTase activity, a central HD domain that encodes UR activity, and two C-terminal ACT domains that seem to have a role in glutamine sensing.</text>
</comment>
<evidence type="ECO:0000256" key="7">
    <source>
        <dbReference type="HAMAP-Rule" id="MF_00277"/>
    </source>
</evidence>
<dbReference type="Pfam" id="PF01966">
    <property type="entry name" value="HD"/>
    <property type="match status" value="1"/>
</dbReference>
<dbReference type="InterPro" id="IPR003607">
    <property type="entry name" value="HD/PDEase_dom"/>
</dbReference>
<comment type="catalytic activity">
    <reaction evidence="7">
        <text>[protein-PII]-uridylyl-L-tyrosine + H2O = [protein-PII]-L-tyrosine + UMP + H(+)</text>
        <dbReference type="Rhea" id="RHEA:48600"/>
        <dbReference type="Rhea" id="RHEA-COMP:12147"/>
        <dbReference type="Rhea" id="RHEA-COMP:12148"/>
        <dbReference type="ChEBI" id="CHEBI:15377"/>
        <dbReference type="ChEBI" id="CHEBI:15378"/>
        <dbReference type="ChEBI" id="CHEBI:46858"/>
        <dbReference type="ChEBI" id="CHEBI:57865"/>
        <dbReference type="ChEBI" id="CHEBI:90602"/>
    </reaction>
</comment>
<feature type="region of interest" description="Uridylyltransferase" evidence="7">
    <location>
        <begin position="1"/>
        <end position="329"/>
    </location>
</feature>
<evidence type="ECO:0000256" key="3">
    <source>
        <dbReference type="ARBA" id="ARBA00022737"/>
    </source>
</evidence>
<dbReference type="EC" id="3.1.4.-" evidence="7"/>
<dbReference type="SUPFAM" id="SSF55021">
    <property type="entry name" value="ACT-like"/>
    <property type="match status" value="1"/>
</dbReference>
<reference evidence="12" key="1">
    <citation type="journal article" date="2019" name="Int. J. Syst. Evol. Microbiol.">
        <title>The Global Catalogue of Microorganisms (GCM) 10K type strain sequencing project: providing services to taxonomists for standard genome sequencing and annotation.</title>
        <authorList>
            <consortium name="The Broad Institute Genomics Platform"/>
            <consortium name="The Broad Institute Genome Sequencing Center for Infectious Disease"/>
            <person name="Wu L."/>
            <person name="Ma J."/>
        </authorList>
    </citation>
    <scope>NUCLEOTIDE SEQUENCE [LARGE SCALE GENOMIC DNA]</scope>
    <source>
        <strain evidence="12">JCM 17933</strain>
    </source>
</reference>
<dbReference type="InterPro" id="IPR006674">
    <property type="entry name" value="HD_domain"/>
</dbReference>
<dbReference type="EMBL" id="BAABHF010000024">
    <property type="protein sequence ID" value="GAA4498531.1"/>
    <property type="molecule type" value="Genomic_DNA"/>
</dbReference>
<feature type="domain" description="ACT" evidence="9">
    <location>
        <begin position="730"/>
        <end position="800"/>
    </location>
</feature>
<dbReference type="NCBIfam" id="NF002895">
    <property type="entry name" value="PRK03381.1"/>
    <property type="match status" value="1"/>
</dbReference>
<dbReference type="CDD" id="cd00077">
    <property type="entry name" value="HDc"/>
    <property type="match status" value="1"/>
</dbReference>
<dbReference type="GO" id="GO:0016779">
    <property type="term" value="F:nucleotidyltransferase activity"/>
    <property type="evidence" value="ECO:0007669"/>
    <property type="project" value="UniProtKB-KW"/>
</dbReference>